<comment type="caution">
    <text evidence="3">The sequence shown here is derived from an EMBL/GenBank/DDBJ whole genome shotgun (WGS) entry which is preliminary data.</text>
</comment>
<dbReference type="PANTHER" id="PTHR38110:SF1">
    <property type="entry name" value="THIOESTERASE DOMAIN-CONTAINING PROTEIN"/>
    <property type="match status" value="1"/>
</dbReference>
<dbReference type="PANTHER" id="PTHR38110">
    <property type="entry name" value="CHROMOSOME 23, WHOLE GENOME SHOTGUN SEQUENCE"/>
    <property type="match status" value="1"/>
</dbReference>
<dbReference type="Gene3D" id="2.40.160.210">
    <property type="entry name" value="Acyl-CoA thioesterase, double hotdog domain"/>
    <property type="match status" value="1"/>
</dbReference>
<evidence type="ECO:0000313" key="4">
    <source>
        <dbReference type="Proteomes" id="UP000218810"/>
    </source>
</evidence>
<evidence type="ECO:0000259" key="2">
    <source>
        <dbReference type="Pfam" id="PF20789"/>
    </source>
</evidence>
<feature type="domain" description="Acyl-CoA thioesterase-like C-terminal" evidence="2">
    <location>
        <begin position="139"/>
        <end position="276"/>
    </location>
</feature>
<accession>A0A2A2WNQ1</accession>
<sequence>MSLKSMLEAASRGGTVEITDGWTQGRAIYGGLTGALLLASIKGRLRDAAGDGAGDGADKASPHPLRSFTVSFVGPATTGAVEVHAEVLRVGKNVTQAQATLRQDGAIVATALAAFGKHRESTIVVPPRHPMPQLPEPGTIEPFPYIEKMTPEFYRFLALRQVGGALPFSGAETGDLSGWAQLREAPEEFHEEHLLVLADAWPPATIQMLSGFAPASSLTWTLELVTEIGPDTIPPEAVFAYEATTDASRDGYAHTHAMMWRPDGALTAISRQTITVFG</sequence>
<evidence type="ECO:0000259" key="1">
    <source>
        <dbReference type="Pfam" id="PF13622"/>
    </source>
</evidence>
<dbReference type="EMBL" id="NTGA01000022">
    <property type="protein sequence ID" value="PAY22574.1"/>
    <property type="molecule type" value="Genomic_DNA"/>
</dbReference>
<dbReference type="InterPro" id="IPR049449">
    <property type="entry name" value="TesB_ACOT8-like_N"/>
</dbReference>
<dbReference type="InterPro" id="IPR042171">
    <property type="entry name" value="Acyl-CoA_hotdog"/>
</dbReference>
<name>A0A2A2WNQ1_9ACTN</name>
<feature type="domain" description="Acyl-CoA thioesterase-like N-terminal HotDog" evidence="1">
    <location>
        <begin position="19"/>
        <end position="116"/>
    </location>
</feature>
<proteinExistence type="predicted"/>
<dbReference type="AlphaFoldDB" id="A0A2A2WNQ1"/>
<reference evidence="4" key="1">
    <citation type="submission" date="2017-09" db="EMBL/GenBank/DDBJ databases">
        <authorList>
            <person name="Zhang Y."/>
            <person name="Huang X."/>
            <person name="Liu J."/>
            <person name="Lu L."/>
            <person name="Peng K."/>
        </authorList>
    </citation>
    <scope>NUCLEOTIDE SEQUENCE [LARGE SCALE GENOMIC DNA]</scope>
    <source>
        <strain evidence="4">S-XJ-1</strain>
    </source>
</reference>
<dbReference type="OrthoDB" id="5418286at2"/>
<dbReference type="InterPro" id="IPR029069">
    <property type="entry name" value="HotDog_dom_sf"/>
</dbReference>
<gene>
    <name evidence="3" type="ORF">CEY15_12755</name>
</gene>
<organism evidence="3 4">
    <name type="scientific">Dietzia natronolimnaea</name>
    <dbReference type="NCBI Taxonomy" id="161920"/>
    <lineage>
        <taxon>Bacteria</taxon>
        <taxon>Bacillati</taxon>
        <taxon>Actinomycetota</taxon>
        <taxon>Actinomycetes</taxon>
        <taxon>Mycobacteriales</taxon>
        <taxon>Dietziaceae</taxon>
        <taxon>Dietzia</taxon>
    </lineage>
</organism>
<dbReference type="Pfam" id="PF20789">
    <property type="entry name" value="4HBT_3C"/>
    <property type="match status" value="1"/>
</dbReference>
<protein>
    <submittedName>
        <fullName evidence="3">Acyl-CoA thioesterase</fullName>
    </submittedName>
</protein>
<keyword evidence="4" id="KW-1185">Reference proteome</keyword>
<dbReference type="RefSeq" id="WP_095718768.1">
    <property type="nucleotide sequence ID" value="NZ_NTGA01000022.1"/>
</dbReference>
<evidence type="ECO:0000313" key="3">
    <source>
        <dbReference type="EMBL" id="PAY22574.1"/>
    </source>
</evidence>
<dbReference type="InterPro" id="IPR049450">
    <property type="entry name" value="ACOT8-like_C"/>
</dbReference>
<dbReference type="InterPro" id="IPR052389">
    <property type="entry name" value="Sec_Metab_Biosynth-Assoc"/>
</dbReference>
<dbReference type="Pfam" id="PF13622">
    <property type="entry name" value="4HBT_3"/>
    <property type="match status" value="1"/>
</dbReference>
<dbReference type="SUPFAM" id="SSF54637">
    <property type="entry name" value="Thioesterase/thiol ester dehydrase-isomerase"/>
    <property type="match status" value="2"/>
</dbReference>
<dbReference type="Proteomes" id="UP000218810">
    <property type="component" value="Unassembled WGS sequence"/>
</dbReference>